<keyword evidence="3" id="KW-1185">Reference proteome</keyword>
<organism evidence="2 3">
    <name type="scientific">Streptomyces mashuensis</name>
    <dbReference type="NCBI Taxonomy" id="33904"/>
    <lineage>
        <taxon>Bacteria</taxon>
        <taxon>Bacillati</taxon>
        <taxon>Actinomycetota</taxon>
        <taxon>Actinomycetes</taxon>
        <taxon>Kitasatosporales</taxon>
        <taxon>Streptomycetaceae</taxon>
        <taxon>Streptomyces</taxon>
    </lineage>
</organism>
<evidence type="ECO:0000259" key="1">
    <source>
        <dbReference type="PROSITE" id="PS51819"/>
    </source>
</evidence>
<dbReference type="AlphaFoldDB" id="A0A919EG59"/>
<dbReference type="InterPro" id="IPR041581">
    <property type="entry name" value="Glyoxalase_6"/>
</dbReference>
<dbReference type="SUPFAM" id="SSF54593">
    <property type="entry name" value="Glyoxalase/Bleomycin resistance protein/Dihydroxybiphenyl dioxygenase"/>
    <property type="match status" value="2"/>
</dbReference>
<name>A0A919EG59_9ACTN</name>
<dbReference type="EMBL" id="BNBD01000020">
    <property type="protein sequence ID" value="GHF70760.1"/>
    <property type="molecule type" value="Genomic_DNA"/>
</dbReference>
<reference evidence="2" key="1">
    <citation type="journal article" date="2014" name="Int. J. Syst. Evol. Microbiol.">
        <title>Complete genome sequence of Corynebacterium casei LMG S-19264T (=DSM 44701T), isolated from a smear-ripened cheese.</title>
        <authorList>
            <consortium name="US DOE Joint Genome Institute (JGI-PGF)"/>
            <person name="Walter F."/>
            <person name="Albersmeier A."/>
            <person name="Kalinowski J."/>
            <person name="Ruckert C."/>
        </authorList>
    </citation>
    <scope>NUCLEOTIDE SEQUENCE</scope>
    <source>
        <strain evidence="2">JCM 4059</strain>
    </source>
</reference>
<dbReference type="PROSITE" id="PS51819">
    <property type="entry name" value="VOC"/>
    <property type="match status" value="2"/>
</dbReference>
<dbReference type="InterPro" id="IPR052164">
    <property type="entry name" value="Anthracycline_SecMetBiosynth"/>
</dbReference>
<protein>
    <recommendedName>
        <fullName evidence="1">VOC domain-containing protein</fullName>
    </recommendedName>
</protein>
<dbReference type="InterPro" id="IPR004360">
    <property type="entry name" value="Glyas_Fos-R_dOase_dom"/>
</dbReference>
<gene>
    <name evidence="2" type="ORF">GCM10010218_60070</name>
</gene>
<evidence type="ECO:0000313" key="2">
    <source>
        <dbReference type="EMBL" id="GHF70760.1"/>
    </source>
</evidence>
<comment type="caution">
    <text evidence="2">The sequence shown here is derived from an EMBL/GenBank/DDBJ whole genome shotgun (WGS) entry which is preliminary data.</text>
</comment>
<evidence type="ECO:0000313" key="3">
    <source>
        <dbReference type="Proteomes" id="UP000638313"/>
    </source>
</evidence>
<dbReference type="Gene3D" id="3.10.180.10">
    <property type="entry name" value="2,3-Dihydroxybiphenyl 1,2-Dioxygenase, domain 1"/>
    <property type="match status" value="2"/>
</dbReference>
<feature type="domain" description="VOC" evidence="1">
    <location>
        <begin position="152"/>
        <end position="274"/>
    </location>
</feature>
<dbReference type="InterPro" id="IPR037523">
    <property type="entry name" value="VOC_core"/>
</dbReference>
<dbReference type="PANTHER" id="PTHR33993:SF14">
    <property type="entry name" value="GB|AAF24581.1"/>
    <property type="match status" value="1"/>
</dbReference>
<dbReference type="InterPro" id="IPR029068">
    <property type="entry name" value="Glyas_Bleomycin-R_OHBP_Dase"/>
</dbReference>
<proteinExistence type="predicted"/>
<sequence>MSFMSPGQVVWFEIGTNVPEAVTSFYGPLLGWTFEVDPDSSIDGRTYTRILAPGAPWPMGAIQQGDTGDEAVNLSVLSADVHADVEKLTALGATVVVPATRVGDVTVFARFKDPRGNLFSLFSRSASERFEERIAGTGESMQQAVFAPKPGSMAWFEIGTTDPRATIGFYTNAFGWRIEEDDTAGGDRYFTVFGSGAQWPSGGMRDHSGDGTAGGGARGDYAMPCFMVTDVAATTAAAQEAGARVEHGPESNRDGLVHSRVVDPHGNRFGLFSRPAVPPLAPSAG</sequence>
<reference evidence="2" key="2">
    <citation type="submission" date="2020-09" db="EMBL/GenBank/DDBJ databases">
        <authorList>
            <person name="Sun Q."/>
            <person name="Ohkuma M."/>
        </authorList>
    </citation>
    <scope>NUCLEOTIDE SEQUENCE</scope>
    <source>
        <strain evidence="2">JCM 4059</strain>
    </source>
</reference>
<accession>A0A919EG59</accession>
<dbReference type="Proteomes" id="UP000638313">
    <property type="component" value="Unassembled WGS sequence"/>
</dbReference>
<dbReference type="PANTHER" id="PTHR33993">
    <property type="entry name" value="GLYOXALASE-RELATED"/>
    <property type="match status" value="1"/>
</dbReference>
<dbReference type="Pfam" id="PF00903">
    <property type="entry name" value="Glyoxalase"/>
    <property type="match status" value="1"/>
</dbReference>
<dbReference type="Pfam" id="PF18029">
    <property type="entry name" value="Glyoxalase_6"/>
    <property type="match status" value="1"/>
</dbReference>
<feature type="domain" description="VOC" evidence="1">
    <location>
        <begin position="8"/>
        <end position="124"/>
    </location>
</feature>